<name>A0A2Z2MH14_9EURY</name>
<dbReference type="EMBL" id="CP015101">
    <property type="protein sequence ID" value="ASJ04015.1"/>
    <property type="molecule type" value="Genomic_DNA"/>
</dbReference>
<dbReference type="GeneID" id="33325307"/>
<reference evidence="1 2" key="1">
    <citation type="submission" date="2016-04" db="EMBL/GenBank/DDBJ databases">
        <title>Complete genome sequence of Thermococcus barossii type strain SHCK-94.</title>
        <authorList>
            <person name="Oger P.M."/>
        </authorList>
    </citation>
    <scope>NUCLEOTIDE SEQUENCE [LARGE SCALE GENOMIC DNA]</scope>
    <source>
        <strain evidence="1 2">SHCK-94</strain>
    </source>
</reference>
<keyword evidence="2" id="KW-1185">Reference proteome</keyword>
<protein>
    <submittedName>
        <fullName evidence="1">Uncharacterized protein</fullName>
    </submittedName>
</protein>
<evidence type="ECO:0000313" key="1">
    <source>
        <dbReference type="EMBL" id="ASJ04015.1"/>
    </source>
</evidence>
<sequence length="113" mass="13404">MVAKNDVELAKILMFLDIVTSIARKKFGSTAKVESAIPVDMRLLSMKEDLDLKFDKKYREKTEEARKKAPYTRRHHKLRGYFELDRGKDRQIIWVKRYQRGCKENDKGVHPIH</sequence>
<dbReference type="RefSeq" id="WP_088864065.1">
    <property type="nucleotide sequence ID" value="NZ_CP015101.1"/>
</dbReference>
<accession>A0A2Z2MH14</accession>
<evidence type="ECO:0000313" key="2">
    <source>
        <dbReference type="Proteomes" id="UP000250272"/>
    </source>
</evidence>
<dbReference type="Proteomes" id="UP000250272">
    <property type="component" value="Chromosome"/>
</dbReference>
<dbReference type="KEGG" id="tbs:A3L01_01010"/>
<dbReference type="AlphaFoldDB" id="A0A2Z2MH14"/>
<dbReference type="OrthoDB" id="384564at2157"/>
<gene>
    <name evidence="1" type="ORF">A3L01_01010</name>
</gene>
<proteinExistence type="predicted"/>
<organism evidence="1 2">
    <name type="scientific">Thermococcus barossii</name>
    <dbReference type="NCBI Taxonomy" id="54077"/>
    <lineage>
        <taxon>Archaea</taxon>
        <taxon>Methanobacteriati</taxon>
        <taxon>Methanobacteriota</taxon>
        <taxon>Thermococci</taxon>
        <taxon>Thermococcales</taxon>
        <taxon>Thermococcaceae</taxon>
        <taxon>Thermococcus</taxon>
    </lineage>
</organism>